<sequence length="208" mass="23220">MEKESLEELKSLIEEEIYLIPEDRKAILAQLEGIPTANLDVKPIPEAITPVEHQPQKESVVIPVSSSQPEPQSIVEELLVEPIKIRGNFSKGVLILHEEGELSAEVMDMLVKMINACGHSMNEVGLVASESLEGRSMEDFLALNSHTVLKFGRIKHPINALPAPSYEVFAENETEYLFADSLTMIAEDKNLKKKLWTSLQVLFNLTSK</sequence>
<dbReference type="EMBL" id="QXML01000004">
    <property type="protein sequence ID" value="RIW15759.1"/>
    <property type="molecule type" value="Genomic_DNA"/>
</dbReference>
<organism evidence="1 2">
    <name type="scientific">Algoriphagus lacus</name>
    <dbReference type="NCBI Taxonomy" id="2056311"/>
    <lineage>
        <taxon>Bacteria</taxon>
        <taxon>Pseudomonadati</taxon>
        <taxon>Bacteroidota</taxon>
        <taxon>Cytophagia</taxon>
        <taxon>Cytophagales</taxon>
        <taxon>Cyclobacteriaceae</taxon>
        <taxon>Algoriphagus</taxon>
    </lineage>
</organism>
<dbReference type="Proteomes" id="UP000283522">
    <property type="component" value="Unassembled WGS sequence"/>
</dbReference>
<gene>
    <name evidence="1" type="ORF">D0X99_10065</name>
</gene>
<dbReference type="RefSeq" id="WP_119477681.1">
    <property type="nucleotide sequence ID" value="NZ_QXML01000004.1"/>
</dbReference>
<evidence type="ECO:0000313" key="2">
    <source>
        <dbReference type="Proteomes" id="UP000283522"/>
    </source>
</evidence>
<comment type="caution">
    <text evidence="1">The sequence shown here is derived from an EMBL/GenBank/DDBJ whole genome shotgun (WGS) entry which is preliminary data.</text>
</comment>
<protein>
    <submittedName>
        <fullName evidence="1">Uncharacterized protein</fullName>
    </submittedName>
</protein>
<accession>A0A418PSA5</accession>
<evidence type="ECO:0000313" key="1">
    <source>
        <dbReference type="EMBL" id="RIW15759.1"/>
    </source>
</evidence>
<proteinExistence type="predicted"/>
<dbReference type="OrthoDB" id="824384at2"/>
<reference evidence="1 2" key="1">
    <citation type="submission" date="2018-09" db="EMBL/GenBank/DDBJ databases">
        <authorList>
            <person name="Wang X."/>
            <person name="Du Z."/>
        </authorList>
    </citation>
    <scope>NUCLEOTIDE SEQUENCE [LARGE SCALE GENOMIC DNA]</scope>
    <source>
        <strain evidence="1 2">N3</strain>
    </source>
</reference>
<keyword evidence="2" id="KW-1185">Reference proteome</keyword>
<dbReference type="AlphaFoldDB" id="A0A418PSA5"/>
<name>A0A418PSA5_9BACT</name>